<sequence length="151" mass="18019">MNWYKCNFIPEWARIAPNGDMSVLSQTISTNKFSKKMGRYIEHLERFEAQFGRDNILVIDFEDIKNNIDKVWSELCHFLDISSKEMSQISDEKKEKKLHLNVGPSSIYYQPSDQELVQMASYYKPWNERLFKWLGKDLGWLQVWYYTGDKS</sequence>
<dbReference type="AlphaFoldDB" id="X6MRG3"/>
<evidence type="ECO:0000313" key="3">
    <source>
        <dbReference type="Proteomes" id="UP000023152"/>
    </source>
</evidence>
<keyword evidence="2" id="KW-0808">Transferase</keyword>
<name>X6MRG3_RETFI</name>
<dbReference type="Proteomes" id="UP000023152">
    <property type="component" value="Unassembled WGS sequence"/>
</dbReference>
<organism evidence="2 3">
    <name type="scientific">Reticulomyxa filosa</name>
    <dbReference type="NCBI Taxonomy" id="46433"/>
    <lineage>
        <taxon>Eukaryota</taxon>
        <taxon>Sar</taxon>
        <taxon>Rhizaria</taxon>
        <taxon>Retaria</taxon>
        <taxon>Foraminifera</taxon>
        <taxon>Monothalamids</taxon>
        <taxon>Reticulomyxidae</taxon>
        <taxon>Reticulomyxa</taxon>
    </lineage>
</organism>
<dbReference type="Pfam" id="PF00685">
    <property type="entry name" value="Sulfotransfer_1"/>
    <property type="match status" value="1"/>
</dbReference>
<dbReference type="EMBL" id="ASPP01018043">
    <property type="protein sequence ID" value="ETO16608.1"/>
    <property type="molecule type" value="Genomic_DNA"/>
</dbReference>
<dbReference type="SUPFAM" id="SSF52540">
    <property type="entry name" value="P-loop containing nucleoside triphosphate hydrolases"/>
    <property type="match status" value="1"/>
</dbReference>
<proteinExistence type="predicted"/>
<comment type="caution">
    <text evidence="2">The sequence shown here is derived from an EMBL/GenBank/DDBJ whole genome shotgun (WGS) entry which is preliminary data.</text>
</comment>
<dbReference type="InterPro" id="IPR027417">
    <property type="entry name" value="P-loop_NTPase"/>
</dbReference>
<accession>X6MRG3</accession>
<evidence type="ECO:0000259" key="1">
    <source>
        <dbReference type="Pfam" id="PF00685"/>
    </source>
</evidence>
<reference evidence="2 3" key="1">
    <citation type="journal article" date="2013" name="Curr. Biol.">
        <title>The Genome of the Foraminiferan Reticulomyxa filosa.</title>
        <authorList>
            <person name="Glockner G."/>
            <person name="Hulsmann N."/>
            <person name="Schleicher M."/>
            <person name="Noegel A.A."/>
            <person name="Eichinger L."/>
            <person name="Gallinger C."/>
            <person name="Pawlowski J."/>
            <person name="Sierra R."/>
            <person name="Euteneuer U."/>
            <person name="Pillet L."/>
            <person name="Moustafa A."/>
            <person name="Platzer M."/>
            <person name="Groth M."/>
            <person name="Szafranski K."/>
            <person name="Schliwa M."/>
        </authorList>
    </citation>
    <scope>NUCLEOTIDE SEQUENCE [LARGE SCALE GENOMIC DNA]</scope>
</reference>
<dbReference type="InterPro" id="IPR000863">
    <property type="entry name" value="Sulfotransferase_dom"/>
</dbReference>
<evidence type="ECO:0000313" key="2">
    <source>
        <dbReference type="EMBL" id="ETO16608.1"/>
    </source>
</evidence>
<keyword evidence="3" id="KW-1185">Reference proteome</keyword>
<dbReference type="OrthoDB" id="411451at2759"/>
<protein>
    <submittedName>
        <fullName evidence="2">Sulfotransferase</fullName>
    </submittedName>
</protein>
<dbReference type="Gene3D" id="3.40.50.300">
    <property type="entry name" value="P-loop containing nucleotide triphosphate hydrolases"/>
    <property type="match status" value="1"/>
</dbReference>
<feature type="domain" description="Sulfotransferase" evidence="1">
    <location>
        <begin position="36"/>
        <end position="89"/>
    </location>
</feature>
<gene>
    <name evidence="2" type="ORF">RFI_20730</name>
</gene>
<dbReference type="GO" id="GO:0008146">
    <property type="term" value="F:sulfotransferase activity"/>
    <property type="evidence" value="ECO:0007669"/>
    <property type="project" value="InterPro"/>
</dbReference>